<reference evidence="2 3" key="1">
    <citation type="submission" date="2023-11" db="EMBL/GenBank/DDBJ databases">
        <title>Halocaridina rubra genome assembly.</title>
        <authorList>
            <person name="Smith C."/>
        </authorList>
    </citation>
    <scope>NUCLEOTIDE SEQUENCE [LARGE SCALE GENOMIC DNA]</scope>
    <source>
        <strain evidence="2">EP-1</strain>
        <tissue evidence="2">Whole</tissue>
    </source>
</reference>
<feature type="domain" description="MAM" evidence="1">
    <location>
        <begin position="436"/>
        <end position="604"/>
    </location>
</feature>
<evidence type="ECO:0000313" key="2">
    <source>
        <dbReference type="EMBL" id="KAK7069139.1"/>
    </source>
</evidence>
<evidence type="ECO:0000313" key="3">
    <source>
        <dbReference type="Proteomes" id="UP001381693"/>
    </source>
</evidence>
<dbReference type="PROSITE" id="PS50060">
    <property type="entry name" value="MAM_2"/>
    <property type="match status" value="5"/>
</dbReference>
<dbReference type="SMART" id="SM00137">
    <property type="entry name" value="MAM"/>
    <property type="match status" value="4"/>
</dbReference>
<dbReference type="PANTHER" id="PTHR23282:SF101">
    <property type="entry name" value="MAM DOMAIN-CONTAINING PROTEIN"/>
    <property type="match status" value="1"/>
</dbReference>
<evidence type="ECO:0000259" key="1">
    <source>
        <dbReference type="PROSITE" id="PS50060"/>
    </source>
</evidence>
<dbReference type="InterPro" id="IPR013320">
    <property type="entry name" value="ConA-like_dom_sf"/>
</dbReference>
<dbReference type="CDD" id="cd06263">
    <property type="entry name" value="MAM"/>
    <property type="match status" value="3"/>
</dbReference>
<dbReference type="Gene3D" id="2.60.120.200">
    <property type="match status" value="5"/>
</dbReference>
<feature type="domain" description="MAM" evidence="1">
    <location>
        <begin position="608"/>
        <end position="771"/>
    </location>
</feature>
<proteinExistence type="predicted"/>
<sequence length="832" mass="92461">MDGSDVREFSINLKDQQMDTRIWNRFGFQSSGWTTAFIGVHSSTIFVIEIEGTQGSNPLSNIAVDDIQFDEAICPENTGALGVSTVHCTFEQGQECGLVDTSHDGWVPTKGDLSLYDHTTQTAEGHMMILRGRNKSIQRLLVTPKLNASSDNCLTFRYRSGGEGSATLSVWVRNTDGYPLSEKIVLKKQAVSEWRSVQVTLYKFFGIGFEVVFQGDIGADPTAFIALDDFYLSNTICLYNTANCAFVDDNTCLWTADKTTDLQWYTSDGSGGHILNGPPSETFKYIMFQTGPHHPSNSVARITSPMISRDPFAPYYCFRFSFTSSVEHSGILSVLYKDNTWNATESKLFELLVTSEFATSKWIRATVPVEDIVEENFLLALQANSWDGREGYIAIRDVSLVKEVCHLLPSAAEPKPMTTLSPGTTTIVPPLVNVILACDFENASAPLCDFKQDIGGNDGIWTRYNAATPPTPMHPSSDHTTHSEAGHYISAAYQTLRDGETSARIRTPPLDPSKDYCFSFFYHHIGNNPPLMRSFAEVIDGPEQITLWGKDNPQQDGWLYVQRDVYADTFLQPFIITIDALLASGQDGDATLDDLQLMDVKCPIPNDNYCTFNTGLCGFTQEEMDDDMDWSWHDSNGNDDPFLPMESKAHYFYIFLNTRAQFTYKGVIYTSIYSVEGPQCFQFQAHMHSTGAVQNSLEVYFVGEGGVTDGILMLVIKEDLGPDWVTVQIPIEAHIKPYRLAIQGIIGDNAMSGFSTLAIDDVRLSPGACVSPGACNFDVSMCSWYSNEHLGNVEWQLTEPDELSLISRPFSDSTHKDNTVNTEMALSVLTTH</sequence>
<comment type="caution">
    <text evidence="2">The sequence shown here is derived from an EMBL/GenBank/DDBJ whole genome shotgun (WGS) entry which is preliminary data.</text>
</comment>
<gene>
    <name evidence="2" type="ORF">SK128_025178</name>
</gene>
<protein>
    <recommendedName>
        <fullName evidence="1">MAM domain-containing protein</fullName>
    </recommendedName>
</protein>
<keyword evidence="3" id="KW-1185">Reference proteome</keyword>
<dbReference type="Proteomes" id="UP001381693">
    <property type="component" value="Unassembled WGS sequence"/>
</dbReference>
<dbReference type="InterPro" id="IPR000998">
    <property type="entry name" value="MAM_dom"/>
</dbReference>
<feature type="domain" description="MAM" evidence="1">
    <location>
        <begin position="1"/>
        <end position="76"/>
    </location>
</feature>
<organism evidence="2 3">
    <name type="scientific">Halocaridina rubra</name>
    <name type="common">Hawaiian red shrimp</name>
    <dbReference type="NCBI Taxonomy" id="373956"/>
    <lineage>
        <taxon>Eukaryota</taxon>
        <taxon>Metazoa</taxon>
        <taxon>Ecdysozoa</taxon>
        <taxon>Arthropoda</taxon>
        <taxon>Crustacea</taxon>
        <taxon>Multicrustacea</taxon>
        <taxon>Malacostraca</taxon>
        <taxon>Eumalacostraca</taxon>
        <taxon>Eucarida</taxon>
        <taxon>Decapoda</taxon>
        <taxon>Pleocyemata</taxon>
        <taxon>Caridea</taxon>
        <taxon>Atyoidea</taxon>
        <taxon>Atyidae</taxon>
        <taxon>Halocaridina</taxon>
    </lineage>
</organism>
<dbReference type="Pfam" id="PF00629">
    <property type="entry name" value="MAM"/>
    <property type="match status" value="5"/>
</dbReference>
<name>A0AAN8WZ63_HALRR</name>
<dbReference type="GO" id="GO:0016020">
    <property type="term" value="C:membrane"/>
    <property type="evidence" value="ECO:0007669"/>
    <property type="project" value="InterPro"/>
</dbReference>
<feature type="domain" description="MAM" evidence="1">
    <location>
        <begin position="86"/>
        <end position="239"/>
    </location>
</feature>
<dbReference type="SUPFAM" id="SSF49899">
    <property type="entry name" value="Concanavalin A-like lectins/glucanases"/>
    <property type="match status" value="5"/>
</dbReference>
<dbReference type="EMBL" id="JAXCGZ010017014">
    <property type="protein sequence ID" value="KAK7069139.1"/>
    <property type="molecule type" value="Genomic_DNA"/>
</dbReference>
<dbReference type="InterPro" id="IPR051560">
    <property type="entry name" value="MAM_domain-containing"/>
</dbReference>
<dbReference type="PANTHER" id="PTHR23282">
    <property type="entry name" value="APICAL ENDOSOMAL GLYCOPROTEIN PRECURSOR"/>
    <property type="match status" value="1"/>
</dbReference>
<dbReference type="AlphaFoldDB" id="A0AAN8WZ63"/>
<feature type="domain" description="MAM" evidence="1">
    <location>
        <begin position="242"/>
        <end position="407"/>
    </location>
</feature>
<accession>A0AAN8WZ63</accession>